<dbReference type="GO" id="GO:0047884">
    <property type="term" value="F:FAD diphosphatase activity"/>
    <property type="evidence" value="ECO:0007669"/>
    <property type="project" value="TreeGrafter"/>
</dbReference>
<dbReference type="PANTHER" id="PTHR47675:SF1">
    <property type="entry name" value="MOLYBDOPTERIN BINDING DOMAIN PROTEIN (AFU_ORTHOLOGUE AFUA_5G11210)"/>
    <property type="match status" value="1"/>
</dbReference>
<dbReference type="Pfam" id="PF24102">
    <property type="entry name" value="FLAD1_M"/>
    <property type="match status" value="1"/>
</dbReference>
<dbReference type="EMBL" id="WTPW01001075">
    <property type="protein sequence ID" value="KAF0458643.1"/>
    <property type="molecule type" value="Genomic_DNA"/>
</dbReference>
<evidence type="ECO:0000313" key="2">
    <source>
        <dbReference type="EMBL" id="KAF0458643.1"/>
    </source>
</evidence>
<dbReference type="InterPro" id="IPR036425">
    <property type="entry name" value="MoaB/Mog-like_dom_sf"/>
</dbReference>
<dbReference type="Gene3D" id="3.40.980.10">
    <property type="entry name" value="MoaB/Mog-like domain"/>
    <property type="match status" value="1"/>
</dbReference>
<dbReference type="CDD" id="cd00885">
    <property type="entry name" value="cinA"/>
    <property type="match status" value="1"/>
</dbReference>
<dbReference type="OrthoDB" id="448496at2759"/>
<evidence type="ECO:0000259" key="1">
    <source>
        <dbReference type="SMART" id="SM00852"/>
    </source>
</evidence>
<dbReference type="SMART" id="SM00852">
    <property type="entry name" value="MoCF_biosynth"/>
    <property type="match status" value="1"/>
</dbReference>
<keyword evidence="3" id="KW-1185">Reference proteome</keyword>
<dbReference type="PANTHER" id="PTHR47675">
    <property type="entry name" value="MOLYBDOPTERIN BINDING DOMAIN PROTEIN (AFU_ORTHOLOGUE AFUA_5G11210)"/>
    <property type="match status" value="1"/>
</dbReference>
<dbReference type="SUPFAM" id="SSF53218">
    <property type="entry name" value="Molybdenum cofactor biosynthesis proteins"/>
    <property type="match status" value="1"/>
</dbReference>
<dbReference type="InterPro" id="IPR001453">
    <property type="entry name" value="MoaB/Mog_dom"/>
</dbReference>
<dbReference type="Pfam" id="PF00994">
    <property type="entry name" value="MoCF_biosynth"/>
    <property type="match status" value="1"/>
</dbReference>
<dbReference type="InterPro" id="IPR056596">
    <property type="entry name" value="FLAD1_M"/>
</dbReference>
<dbReference type="GO" id="GO:0042726">
    <property type="term" value="P:flavin-containing compound metabolic process"/>
    <property type="evidence" value="ECO:0007669"/>
    <property type="project" value="TreeGrafter"/>
</dbReference>
<protein>
    <submittedName>
        <fullName evidence="2">Molybdopterin binding protein</fullName>
    </submittedName>
</protein>
<feature type="domain" description="MoaB/Mog" evidence="1">
    <location>
        <begin position="82"/>
        <end position="257"/>
    </location>
</feature>
<name>A0A8H3XGN8_GIGMA</name>
<sequence>MNRSLTLRSLPTFIFQSLKFRQPNNSQYRIGRIGIFVSRCWFNRAFHGSSRIMFEKKKEEKHIFPTTPISELEDRSFPKTSACLIIGDEILNGKTIDSNSRFFVKFCFDRGIYLKRIEVIPDKEEEIIEAVRRFSNNYDLVVTSGGIGPTHDDITYLSIARAYNLPLIYHQPTLDRMAEPGQNVTYYLKSLESKPTKAMIEAKQRMALFPQPSRIIFPHENLWVPIVIVNENIHILPGVPKLFEALLTGYGRYLKGDKFVRKFVKTFYPETFIAPILTEAQEKVKDFGIKIGSYPETTEDGKYAVVVSFLGKGNAKVSEVVEKISKEVSKQIDGVIID</sequence>
<reference evidence="2 3" key="1">
    <citation type="journal article" date="2019" name="Environ. Microbiol.">
        <title>At the nexus of three kingdoms: the genome of the mycorrhizal fungus Gigaspora margarita provides insights into plant, endobacterial and fungal interactions.</title>
        <authorList>
            <person name="Venice F."/>
            <person name="Ghignone S."/>
            <person name="Salvioli di Fossalunga A."/>
            <person name="Amselem J."/>
            <person name="Novero M."/>
            <person name="Xianan X."/>
            <person name="Sedzielewska Toro K."/>
            <person name="Morin E."/>
            <person name="Lipzen A."/>
            <person name="Grigoriev I.V."/>
            <person name="Henrissat B."/>
            <person name="Martin F.M."/>
            <person name="Bonfante P."/>
        </authorList>
    </citation>
    <scope>NUCLEOTIDE SEQUENCE [LARGE SCALE GENOMIC DNA]</scope>
    <source>
        <strain evidence="2 3">BEG34</strain>
    </source>
</reference>
<dbReference type="AlphaFoldDB" id="A0A8H3XGN8"/>
<dbReference type="Proteomes" id="UP000439903">
    <property type="component" value="Unassembled WGS sequence"/>
</dbReference>
<comment type="caution">
    <text evidence="2">The sequence shown here is derived from an EMBL/GenBank/DDBJ whole genome shotgun (WGS) entry which is preliminary data.</text>
</comment>
<accession>A0A8H3XGN8</accession>
<organism evidence="2 3">
    <name type="scientific">Gigaspora margarita</name>
    <dbReference type="NCBI Taxonomy" id="4874"/>
    <lineage>
        <taxon>Eukaryota</taxon>
        <taxon>Fungi</taxon>
        <taxon>Fungi incertae sedis</taxon>
        <taxon>Mucoromycota</taxon>
        <taxon>Glomeromycotina</taxon>
        <taxon>Glomeromycetes</taxon>
        <taxon>Diversisporales</taxon>
        <taxon>Gigasporaceae</taxon>
        <taxon>Gigaspora</taxon>
    </lineage>
</organism>
<gene>
    <name evidence="2" type="ORF">F8M41_000915</name>
</gene>
<evidence type="ECO:0000313" key="3">
    <source>
        <dbReference type="Proteomes" id="UP000439903"/>
    </source>
</evidence>
<proteinExistence type="predicted"/>